<dbReference type="Gene3D" id="3.40.390.10">
    <property type="entry name" value="Collagenase (Catalytic Domain)"/>
    <property type="match status" value="1"/>
</dbReference>
<evidence type="ECO:0000259" key="3">
    <source>
        <dbReference type="Pfam" id="PF01471"/>
    </source>
</evidence>
<keyword evidence="1" id="KW-0378">Hydrolase</keyword>
<dbReference type="InterPro" id="IPR002477">
    <property type="entry name" value="Peptidoglycan-bd-like"/>
</dbReference>
<dbReference type="InterPro" id="IPR036365">
    <property type="entry name" value="PGBD-like_sf"/>
</dbReference>
<dbReference type="GO" id="GO:0005615">
    <property type="term" value="C:extracellular space"/>
    <property type="evidence" value="ECO:0007669"/>
    <property type="project" value="TreeGrafter"/>
</dbReference>
<gene>
    <name evidence="4" type="ORF">CJOHNSTONI_LOCUS4808</name>
</gene>
<feature type="domain" description="Peptidoglycan binding-like" evidence="3">
    <location>
        <begin position="29"/>
        <end position="80"/>
    </location>
</feature>
<dbReference type="GO" id="GO:0030198">
    <property type="term" value="P:extracellular matrix organization"/>
    <property type="evidence" value="ECO:0007669"/>
    <property type="project" value="TreeGrafter"/>
</dbReference>
<dbReference type="AlphaFoldDB" id="A0A8J2M404"/>
<reference evidence="4" key="1">
    <citation type="submission" date="2021-09" db="EMBL/GenBank/DDBJ databases">
        <authorList>
            <consortium name="Pathogen Informatics"/>
        </authorList>
    </citation>
    <scope>NUCLEOTIDE SEQUENCE</scope>
</reference>
<name>A0A8J2M404_9BILA</name>
<protein>
    <recommendedName>
        <fullName evidence="3">Peptidoglycan binding-like domain-containing protein</fullName>
    </recommendedName>
</protein>
<dbReference type="GO" id="GO:0004222">
    <property type="term" value="F:metalloendopeptidase activity"/>
    <property type="evidence" value="ECO:0007669"/>
    <property type="project" value="TreeGrafter"/>
</dbReference>
<dbReference type="GO" id="GO:0030574">
    <property type="term" value="P:collagen catabolic process"/>
    <property type="evidence" value="ECO:0007669"/>
    <property type="project" value="TreeGrafter"/>
</dbReference>
<feature type="chain" id="PRO_5035311681" description="Peptidoglycan binding-like domain-containing protein" evidence="2">
    <location>
        <begin position="23"/>
        <end position="149"/>
    </location>
</feature>
<evidence type="ECO:0000313" key="4">
    <source>
        <dbReference type="EMBL" id="CAG9534694.1"/>
    </source>
</evidence>
<dbReference type="SUPFAM" id="SSF47090">
    <property type="entry name" value="PGBD-like"/>
    <property type="match status" value="1"/>
</dbReference>
<dbReference type="Proteomes" id="UP000746747">
    <property type="component" value="Unassembled WGS sequence"/>
</dbReference>
<evidence type="ECO:0000256" key="1">
    <source>
        <dbReference type="ARBA" id="ARBA00023049"/>
    </source>
</evidence>
<dbReference type="PANTHER" id="PTHR10201">
    <property type="entry name" value="MATRIX METALLOPROTEINASE"/>
    <property type="match status" value="1"/>
</dbReference>
<keyword evidence="1" id="KW-0645">Protease</keyword>
<dbReference type="PANTHER" id="PTHR10201:SF331">
    <property type="entry name" value="MATRIX METALLOPROTEINASE-14-LIKE ISOFORM X1"/>
    <property type="match status" value="1"/>
</dbReference>
<comment type="caution">
    <text evidence="4">The sequence shown here is derived from an EMBL/GenBank/DDBJ whole genome shotgun (WGS) entry which is preliminary data.</text>
</comment>
<evidence type="ECO:0000256" key="2">
    <source>
        <dbReference type="SAM" id="SignalP"/>
    </source>
</evidence>
<dbReference type="EMBL" id="CAKAEH010001325">
    <property type="protein sequence ID" value="CAG9534694.1"/>
    <property type="molecule type" value="Genomic_DNA"/>
</dbReference>
<feature type="signal peptide" evidence="2">
    <location>
        <begin position="1"/>
        <end position="22"/>
    </location>
</feature>
<keyword evidence="2" id="KW-0732">Signal</keyword>
<organism evidence="4 5">
    <name type="scientific">Cercopithifilaria johnstoni</name>
    <dbReference type="NCBI Taxonomy" id="2874296"/>
    <lineage>
        <taxon>Eukaryota</taxon>
        <taxon>Metazoa</taxon>
        <taxon>Ecdysozoa</taxon>
        <taxon>Nematoda</taxon>
        <taxon>Chromadorea</taxon>
        <taxon>Rhabditida</taxon>
        <taxon>Spirurina</taxon>
        <taxon>Spiruromorpha</taxon>
        <taxon>Filarioidea</taxon>
        <taxon>Onchocercidae</taxon>
        <taxon>Cercopithifilaria</taxon>
    </lineage>
</organism>
<sequence>MTLLVVYIVYSVTLLPTSLVTAYSKQEVEYLEEFGYLPKPTPDVARMLSETVIEEAIRELQLYGNIPITGKMDAATRELMSRKRCGLSDRPIEEALRRRRRYQKRFALMGPKWTKQIVTYRCGDGSGGGGDGGMKYILVICGGTTDESF</sequence>
<dbReference type="InterPro" id="IPR024079">
    <property type="entry name" value="MetalloPept_cat_dom_sf"/>
</dbReference>
<keyword evidence="1" id="KW-0482">Metalloprotease</keyword>
<dbReference type="OrthoDB" id="406838at2759"/>
<accession>A0A8J2M404</accession>
<dbReference type="Pfam" id="PF01471">
    <property type="entry name" value="PG_binding_1"/>
    <property type="match status" value="1"/>
</dbReference>
<keyword evidence="5" id="KW-1185">Reference proteome</keyword>
<evidence type="ECO:0000313" key="5">
    <source>
        <dbReference type="Proteomes" id="UP000746747"/>
    </source>
</evidence>
<proteinExistence type="predicted"/>